<evidence type="ECO:0000256" key="6">
    <source>
        <dbReference type="ARBA" id="ARBA00022737"/>
    </source>
</evidence>
<protein>
    <recommendedName>
        <fullName evidence="4 13">Protein disulfide-isomerase</fullName>
        <ecNumber evidence="4 13">5.3.4.1</ecNumber>
    </recommendedName>
</protein>
<evidence type="ECO:0000256" key="10">
    <source>
        <dbReference type="ARBA" id="ARBA00023284"/>
    </source>
</evidence>
<reference evidence="15" key="1">
    <citation type="journal article" date="2020" name="BMC">
        <title>Leishmania infection induces a limited differential gene expression in the sand fly midgut.</title>
        <authorList>
            <person name="Coutinho-Abreu I.V."/>
            <person name="Serafim T.D."/>
            <person name="Meneses C."/>
            <person name="Kamhawi S."/>
            <person name="Oliveira F."/>
            <person name="Valenzuela J.G."/>
        </authorList>
    </citation>
    <scope>NUCLEOTIDE SEQUENCE</scope>
    <source>
        <strain evidence="15">Jacobina</strain>
        <tissue evidence="15">Midgut</tissue>
    </source>
</reference>
<feature type="disulfide bond" description="Redox-active" evidence="11">
    <location>
        <begin position="394"/>
        <end position="397"/>
    </location>
</feature>
<dbReference type="Pfam" id="PF13848">
    <property type="entry name" value="Thioredoxin_6"/>
    <property type="match status" value="1"/>
</dbReference>
<dbReference type="InterPro" id="IPR046374">
    <property type="entry name" value="PDI_a_PDIR"/>
</dbReference>
<keyword evidence="10 11" id="KW-0676">Redox-active center</keyword>
<dbReference type="GO" id="GO:0034976">
    <property type="term" value="P:response to endoplasmic reticulum stress"/>
    <property type="evidence" value="ECO:0007669"/>
    <property type="project" value="TreeGrafter"/>
</dbReference>
<dbReference type="PROSITE" id="PS00194">
    <property type="entry name" value="THIOREDOXIN_1"/>
    <property type="match status" value="2"/>
</dbReference>
<dbReference type="FunFam" id="3.40.30.10:FF:000045">
    <property type="entry name" value="Disulfide-isomerase A3"/>
    <property type="match status" value="1"/>
</dbReference>
<sequence length="490" mass="55454">MYCFIKIYMVALAIIGIALAGEQDVLELSDDDFSTRVAETETTLVMFYAPWCGHCKRLKPEYAKAAELLRDDDPPIVLAKIDCTEAGKETCGKYSVSGYPTLKIFRNGEVSQEYNGPREATGIVKYMRAQVGPASKELSSLENLESFLAVPEAAIVGFFEKETELKGIFLKYADKMREKLRFGHTSVPALLEKYGEKDAVFLFRASNLHNKFEESFLKFDGDDVGQLTHFVRKNLHGLVGHRTRDSVQEFHNPLIVAYFNVDYTKNAKGTNYWRNRVLKVAKEFLGKLTFAISAKDDFQHELNEYGYDYVGDKPLILARDGDNQKFIMKDEFSVENLHKFASDLLDGNLEPYIKSEAIPAKNDGPVKVAVAKNFDELVTKVEKDVLVEFYAPWCGHCKKLAPIYDELGEKLREESGVSIVKIDATANDVPPVFEVRGFPTIYWLPKNNKSKPVKYEGGRELEDFVKYIAKHATDELTGFDRSGNVKKTEL</sequence>
<evidence type="ECO:0000256" key="8">
    <source>
        <dbReference type="ARBA" id="ARBA00023157"/>
    </source>
</evidence>
<keyword evidence="7" id="KW-0256">Endoplasmic reticulum</keyword>
<dbReference type="EC" id="5.3.4.1" evidence="4 13"/>
<evidence type="ECO:0000256" key="7">
    <source>
        <dbReference type="ARBA" id="ARBA00022824"/>
    </source>
</evidence>
<dbReference type="OrthoDB" id="427280at2759"/>
<evidence type="ECO:0000256" key="5">
    <source>
        <dbReference type="ARBA" id="ARBA00022729"/>
    </source>
</evidence>
<comment type="catalytic activity">
    <reaction evidence="1 13">
        <text>Catalyzes the rearrangement of -S-S- bonds in proteins.</text>
        <dbReference type="EC" id="5.3.4.1"/>
    </reaction>
</comment>
<comment type="similarity">
    <text evidence="3 12">Belongs to the protein disulfide isomerase family.</text>
</comment>
<dbReference type="PRINTS" id="PR00421">
    <property type="entry name" value="THIOREDOXIN"/>
</dbReference>
<evidence type="ECO:0000313" key="15">
    <source>
        <dbReference type="EMBL" id="MBC1175986.1"/>
    </source>
</evidence>
<dbReference type="CDD" id="cd03073">
    <property type="entry name" value="PDI_b'_ERp72_ERp57"/>
    <property type="match status" value="1"/>
</dbReference>
<keyword evidence="9 13" id="KW-0413">Isomerase</keyword>
<dbReference type="VEuPathDB" id="VectorBase:LLONM1_009836"/>
<feature type="signal peptide" evidence="13">
    <location>
        <begin position="1"/>
        <end position="20"/>
    </location>
</feature>
<dbReference type="GeneID" id="129793388"/>
<dbReference type="GO" id="GO:0006457">
    <property type="term" value="P:protein folding"/>
    <property type="evidence" value="ECO:0007669"/>
    <property type="project" value="TreeGrafter"/>
</dbReference>
<feature type="chain" id="PRO_5029034573" description="Protein disulfide-isomerase" evidence="13">
    <location>
        <begin position="21"/>
        <end position="490"/>
    </location>
</feature>
<feature type="domain" description="Thioredoxin" evidence="14">
    <location>
        <begin position="344"/>
        <end position="473"/>
    </location>
</feature>
<keyword evidence="6" id="KW-0677">Repeat</keyword>
<dbReference type="PANTHER" id="PTHR18929">
    <property type="entry name" value="PROTEIN DISULFIDE ISOMERASE"/>
    <property type="match status" value="1"/>
</dbReference>
<evidence type="ECO:0000256" key="13">
    <source>
        <dbReference type="RuleBase" id="RU361130"/>
    </source>
</evidence>
<feature type="disulfide bond" description="Redox-active" evidence="11">
    <location>
        <begin position="52"/>
        <end position="55"/>
    </location>
</feature>
<comment type="subcellular location">
    <subcellularLocation>
        <location evidence="2">Endoplasmic reticulum lumen</location>
    </subcellularLocation>
</comment>
<evidence type="ECO:0000256" key="4">
    <source>
        <dbReference type="ARBA" id="ARBA00012723"/>
    </source>
</evidence>
<dbReference type="CDD" id="cd02997">
    <property type="entry name" value="PDI_a_PDIR"/>
    <property type="match status" value="1"/>
</dbReference>
<name>A0A7G3AXU9_LUTLO</name>
<dbReference type="AlphaFoldDB" id="A0A7G3AXU9"/>
<dbReference type="Pfam" id="PF00085">
    <property type="entry name" value="Thioredoxin"/>
    <property type="match status" value="2"/>
</dbReference>
<dbReference type="SUPFAM" id="SSF52833">
    <property type="entry name" value="Thioredoxin-like"/>
    <property type="match status" value="4"/>
</dbReference>
<dbReference type="CDD" id="cd02995">
    <property type="entry name" value="PDI_a_PDI_a'_C"/>
    <property type="match status" value="1"/>
</dbReference>
<evidence type="ECO:0000256" key="1">
    <source>
        <dbReference type="ARBA" id="ARBA00001182"/>
    </source>
</evidence>
<evidence type="ECO:0000259" key="14">
    <source>
        <dbReference type="PROSITE" id="PS51352"/>
    </source>
</evidence>
<dbReference type="NCBIfam" id="TIGR01130">
    <property type="entry name" value="ER_PDI_fam"/>
    <property type="match status" value="1"/>
</dbReference>
<organism evidence="15">
    <name type="scientific">Lutzomyia longipalpis</name>
    <name type="common">Sand fly</name>
    <dbReference type="NCBI Taxonomy" id="7200"/>
    <lineage>
        <taxon>Eukaryota</taxon>
        <taxon>Metazoa</taxon>
        <taxon>Ecdysozoa</taxon>
        <taxon>Arthropoda</taxon>
        <taxon>Hexapoda</taxon>
        <taxon>Insecta</taxon>
        <taxon>Pterygota</taxon>
        <taxon>Neoptera</taxon>
        <taxon>Endopterygota</taxon>
        <taxon>Diptera</taxon>
        <taxon>Nematocera</taxon>
        <taxon>Psychodoidea</taxon>
        <taxon>Psychodidae</taxon>
        <taxon>Lutzomyia</taxon>
        <taxon>Lutzomyia</taxon>
    </lineage>
</organism>
<dbReference type="PROSITE" id="PS51352">
    <property type="entry name" value="THIOREDOXIN_2"/>
    <property type="match status" value="2"/>
</dbReference>
<proteinExistence type="inferred from homology"/>
<feature type="domain" description="Thioredoxin" evidence="14">
    <location>
        <begin position="5"/>
        <end position="132"/>
    </location>
</feature>
<dbReference type="EMBL" id="GITU01007283">
    <property type="protein sequence ID" value="MBC1175986.1"/>
    <property type="molecule type" value="Transcribed_RNA"/>
</dbReference>
<dbReference type="GO" id="GO:0003756">
    <property type="term" value="F:protein disulfide isomerase activity"/>
    <property type="evidence" value="ECO:0007669"/>
    <property type="project" value="UniProtKB-EC"/>
</dbReference>
<dbReference type="PANTHER" id="PTHR18929:SF132">
    <property type="entry name" value="PROTEIN DISULFIDE-ISOMERASE A3"/>
    <property type="match status" value="1"/>
</dbReference>
<dbReference type="InterPro" id="IPR013766">
    <property type="entry name" value="Thioredoxin_domain"/>
</dbReference>
<dbReference type="KEGG" id="lll:129793388"/>
<dbReference type="InterPro" id="IPR005788">
    <property type="entry name" value="PDI_thioredoxin-like_dom"/>
</dbReference>
<dbReference type="InterPro" id="IPR036249">
    <property type="entry name" value="Thioredoxin-like_sf"/>
</dbReference>
<evidence type="ECO:0000256" key="3">
    <source>
        <dbReference type="ARBA" id="ARBA00006347"/>
    </source>
</evidence>
<evidence type="ECO:0000256" key="2">
    <source>
        <dbReference type="ARBA" id="ARBA00004319"/>
    </source>
</evidence>
<accession>A0A7G3AXU9</accession>
<dbReference type="FunFam" id="3.40.30.10:FF:000077">
    <property type="entry name" value="Protein disulfide-isomerase"/>
    <property type="match status" value="1"/>
</dbReference>
<evidence type="ECO:0000256" key="12">
    <source>
        <dbReference type="RuleBase" id="RU004208"/>
    </source>
</evidence>
<keyword evidence="8 11" id="KW-1015">Disulfide bond</keyword>
<evidence type="ECO:0000256" key="11">
    <source>
        <dbReference type="PIRSR" id="PIRSR605792-51"/>
    </source>
</evidence>
<evidence type="ECO:0000256" key="9">
    <source>
        <dbReference type="ARBA" id="ARBA00023235"/>
    </source>
</evidence>
<dbReference type="InterPro" id="IPR005792">
    <property type="entry name" value="Prot_disulphide_isomerase"/>
</dbReference>
<keyword evidence="5 13" id="KW-0732">Signal</keyword>
<dbReference type="GO" id="GO:0005788">
    <property type="term" value="C:endoplasmic reticulum lumen"/>
    <property type="evidence" value="ECO:0007669"/>
    <property type="project" value="UniProtKB-SubCell"/>
</dbReference>
<dbReference type="NCBIfam" id="TIGR01126">
    <property type="entry name" value="pdi_dom"/>
    <property type="match status" value="2"/>
</dbReference>
<dbReference type="FunFam" id="3.40.30.10:FF:000017">
    <property type="entry name" value="Protein disulfide-isomerase A4"/>
    <property type="match status" value="1"/>
</dbReference>
<dbReference type="InterPro" id="IPR017937">
    <property type="entry name" value="Thioredoxin_CS"/>
</dbReference>
<dbReference type="FunFam" id="3.40.30.10:FF:000303">
    <property type="entry name" value="Protein disulfide-isomerase"/>
    <property type="match status" value="1"/>
</dbReference>
<dbReference type="RefSeq" id="XP_055689343.1">
    <property type="nucleotide sequence ID" value="XM_055833368.1"/>
</dbReference>
<dbReference type="Gene3D" id="3.40.30.10">
    <property type="entry name" value="Glutaredoxin"/>
    <property type="match status" value="4"/>
</dbReference>